<comment type="function">
    <text evidence="5">Catalyzes the synthesis of gamma-glutamylcysteine (gamma-GC).</text>
</comment>
<accession>A0A8H9HJN2</accession>
<dbReference type="EMBL" id="BMUB01000004">
    <property type="protein sequence ID" value="GGU71221.1"/>
    <property type="molecule type" value="Genomic_DNA"/>
</dbReference>
<dbReference type="KEGG" id="kau:B6264_28580"/>
<dbReference type="GO" id="GO:0004357">
    <property type="term" value="F:glutamate-cysteine ligase activity"/>
    <property type="evidence" value="ECO:0007669"/>
    <property type="project" value="UniProtKB-UniRule"/>
</dbReference>
<reference evidence="6" key="5">
    <citation type="submission" date="2020-09" db="EMBL/GenBank/DDBJ databases">
        <authorList>
            <person name="Sun Q."/>
            <person name="Ohkuma M."/>
        </authorList>
    </citation>
    <scope>NUCLEOTIDE SEQUENCE</scope>
    <source>
        <strain evidence="6">JCM 4434</strain>
    </source>
</reference>
<dbReference type="Proteomes" id="UP000037395">
    <property type="component" value="Unassembled WGS sequence"/>
</dbReference>
<dbReference type="Proteomes" id="UP000610124">
    <property type="component" value="Unassembled WGS sequence"/>
</dbReference>
<evidence type="ECO:0000256" key="1">
    <source>
        <dbReference type="ARBA" id="ARBA00022598"/>
    </source>
</evidence>
<comment type="catalytic activity">
    <reaction evidence="4 5">
        <text>L-cysteine + L-glutamate + ATP = gamma-L-glutamyl-L-cysteine + ADP + phosphate + H(+)</text>
        <dbReference type="Rhea" id="RHEA:13285"/>
        <dbReference type="ChEBI" id="CHEBI:15378"/>
        <dbReference type="ChEBI" id="CHEBI:29985"/>
        <dbReference type="ChEBI" id="CHEBI:30616"/>
        <dbReference type="ChEBI" id="CHEBI:35235"/>
        <dbReference type="ChEBI" id="CHEBI:43474"/>
        <dbReference type="ChEBI" id="CHEBI:58173"/>
        <dbReference type="ChEBI" id="CHEBI:456216"/>
        <dbReference type="EC" id="6.3.2.2"/>
    </reaction>
</comment>
<dbReference type="EMBL" id="JPRF03000024">
    <property type="protein sequence ID" value="OEV36613.1"/>
    <property type="molecule type" value="Genomic_DNA"/>
</dbReference>
<reference evidence="6" key="1">
    <citation type="journal article" date="2014" name="Int. J. Syst. Evol. Microbiol.">
        <title>Complete genome sequence of Corynebacterium casei LMG S-19264T (=DSM 44701T), isolated from a smear-ripened cheese.</title>
        <authorList>
            <consortium name="US DOE Joint Genome Institute (JGI-PGF)"/>
            <person name="Walter F."/>
            <person name="Albersmeier A."/>
            <person name="Kalinowski J."/>
            <person name="Ruckert C."/>
        </authorList>
    </citation>
    <scope>NUCLEOTIDE SEQUENCE</scope>
    <source>
        <strain evidence="6">JCM 4434</strain>
    </source>
</reference>
<evidence type="ECO:0000313" key="7">
    <source>
        <dbReference type="EMBL" id="OEV36613.1"/>
    </source>
</evidence>
<gene>
    <name evidence="6" type="ORF">GCM10010502_23610</name>
    <name evidence="7" type="ORF">HS99_0027935</name>
</gene>
<reference evidence="7" key="3">
    <citation type="submission" date="2016-08" db="EMBL/GenBank/DDBJ databases">
        <title>Sequencing, Assembly and Comparative Genomics of S. aureofaciens ATCC 10762.</title>
        <authorList>
            <person name="Gradnigo J.S."/>
            <person name="Johnson N."/>
            <person name="Somerville G.A."/>
        </authorList>
    </citation>
    <scope>NUCLEOTIDE SEQUENCE [LARGE SCALE GENOMIC DNA]</scope>
    <source>
        <strain evidence="7">ATCC 10762</strain>
    </source>
</reference>
<dbReference type="GO" id="GO:0005524">
    <property type="term" value="F:ATP binding"/>
    <property type="evidence" value="ECO:0007669"/>
    <property type="project" value="UniProtKB-UniRule"/>
</dbReference>
<evidence type="ECO:0000256" key="4">
    <source>
        <dbReference type="ARBA" id="ARBA00048819"/>
    </source>
</evidence>
<dbReference type="Pfam" id="PF04107">
    <property type="entry name" value="GCS2"/>
    <property type="match status" value="1"/>
</dbReference>
<reference evidence="8" key="4">
    <citation type="submission" date="2016-08" db="EMBL/GenBank/DDBJ databases">
        <title>Sequencing, assembly and comparative genomics of S. aureofaciens ATCC 10762.</title>
        <authorList>
            <person name="Gradnigo J.S."/>
            <person name="Johnson N."/>
            <person name="Somerville G.A."/>
        </authorList>
    </citation>
    <scope>NUCLEOTIDE SEQUENCE [LARGE SCALE GENOMIC DNA]</scope>
    <source>
        <strain evidence="8">ATCC 10762 / DSM 40127 / CCM 3239 / JCM 4008 / LMG 5968 / NBRC 12843 / NCIMB 8234 / A-377</strain>
    </source>
</reference>
<evidence type="ECO:0000256" key="5">
    <source>
        <dbReference type="PIRNR" id="PIRNR017901"/>
    </source>
</evidence>
<name>A0A1E7N819_KITAU</name>
<evidence type="ECO:0000313" key="8">
    <source>
        <dbReference type="Proteomes" id="UP000037395"/>
    </source>
</evidence>
<dbReference type="PANTHER" id="PTHR34378">
    <property type="entry name" value="GLUTAMATE--CYSTEINE LIGASE, CHLOROPLASTIC"/>
    <property type="match status" value="1"/>
</dbReference>
<comment type="similarity">
    <text evidence="5">Belongs to the glutamate--cysteine ligase type 2 family. EgtA subfamily.</text>
</comment>
<dbReference type="InterPro" id="IPR014746">
    <property type="entry name" value="Gln_synth/guanido_kin_cat_dom"/>
</dbReference>
<evidence type="ECO:0000313" key="6">
    <source>
        <dbReference type="EMBL" id="GGU71221.1"/>
    </source>
</evidence>
<dbReference type="OrthoDB" id="9780152at2"/>
<reference evidence="7 8" key="2">
    <citation type="submission" date="2014-07" db="EMBL/GenBank/DDBJ databases">
        <authorList>
            <person name="Zhang J.E."/>
            <person name="Yang H."/>
            <person name="Guo J."/>
            <person name="Deng Z."/>
            <person name="Luo H."/>
            <person name="Luo M."/>
            <person name="Zhao B."/>
        </authorList>
    </citation>
    <scope>NUCLEOTIDE SEQUENCE [LARGE SCALE GENOMIC DNA]</scope>
    <source>
        <strain evidence="7">ATCC 10762</strain>
        <strain evidence="8">ATCC 10762 / DSM 40127 / CCM 3239 / JCM 4008 / LMG 5968 / NBRC 12843 / NCIMB 8234 / A-377</strain>
    </source>
</reference>
<evidence type="ECO:0000256" key="2">
    <source>
        <dbReference type="ARBA" id="ARBA00022741"/>
    </source>
</evidence>
<dbReference type="PANTHER" id="PTHR34378:SF1">
    <property type="entry name" value="GLUTAMATE--CYSTEINE LIGASE, CHLOROPLASTIC"/>
    <property type="match status" value="1"/>
</dbReference>
<dbReference type="RefSeq" id="WP_050366362.1">
    <property type="nucleotide sequence ID" value="NZ_BMUB01000004.1"/>
</dbReference>
<dbReference type="PIRSF" id="PIRSF017901">
    <property type="entry name" value="GCL"/>
    <property type="match status" value="1"/>
</dbReference>
<dbReference type="GeneID" id="97485479"/>
<keyword evidence="3 5" id="KW-0067">ATP-binding</keyword>
<dbReference type="AlphaFoldDB" id="A0A1E7N819"/>
<organism evidence="7 8">
    <name type="scientific">Kitasatospora aureofaciens</name>
    <name type="common">Streptomyces aureofaciens</name>
    <dbReference type="NCBI Taxonomy" id="1894"/>
    <lineage>
        <taxon>Bacteria</taxon>
        <taxon>Bacillati</taxon>
        <taxon>Actinomycetota</taxon>
        <taxon>Actinomycetes</taxon>
        <taxon>Kitasatosporales</taxon>
        <taxon>Streptomycetaceae</taxon>
        <taxon>Kitasatospora</taxon>
    </lineage>
</organism>
<comment type="caution">
    <text evidence="7">The sequence shown here is derived from an EMBL/GenBank/DDBJ whole genome shotgun (WGS) entry which is preliminary data.</text>
</comment>
<proteinExistence type="inferred from homology"/>
<dbReference type="Gene3D" id="3.30.590.20">
    <property type="match status" value="1"/>
</dbReference>
<protein>
    <recommendedName>
        <fullName evidence="5">Glutamate--cysteine ligase</fullName>
        <ecNumber evidence="5">6.3.2.2</ecNumber>
    </recommendedName>
</protein>
<dbReference type="EC" id="6.3.2.2" evidence="5"/>
<keyword evidence="2 5" id="KW-0547">Nucleotide-binding</keyword>
<dbReference type="InterPro" id="IPR035434">
    <property type="entry name" value="GCL_bact_plant"/>
</dbReference>
<evidence type="ECO:0000256" key="3">
    <source>
        <dbReference type="ARBA" id="ARBA00022840"/>
    </source>
</evidence>
<sequence>MTDRQLTRDDLRAPFRPARSEQVGIEVECGLLDPATGLAARYFGDRGVLAVLEAVLAHWGGERQEDAGRLTGVLRPDGSQITLEHGGQLEYSSVPVPSVAEAVHDMRTALEQLAELVGRFGLALVPGGNLPFDRLADVQWVPMTRGAIMRDYFAALGPAGDRARYIMALSLSTQVTLDYLSPGDFTEKLRTQMAAAPVVAALLVNSPIQEGRADGLLSHRSWAWLRMDPRRCGVLAPALRPDVDVDDVIDWALDLPLIHYRTPDGRYHPAPDRPFADLLRYGYDDGSRPTPAHWASHLNQLWTHTRVRNTLELRGSDGPPYPFIAAVPALWTGLTYHAESRAAAWKLLGHHTVAQHRAALAELPVRGLDTRLGDDPVRPLAAELLRLARAGLDARVSAGLEPPHVPGYLDPLDEIVATGLTFAEQCLGRWHGEFRQDPARYVAAHRV</sequence>
<keyword evidence="8" id="KW-1185">Reference proteome</keyword>
<accession>A0A1E7N819</accession>
<dbReference type="SUPFAM" id="SSF55931">
    <property type="entry name" value="Glutamine synthetase/guanido kinase"/>
    <property type="match status" value="1"/>
</dbReference>
<keyword evidence="1 5" id="KW-0436">Ligase</keyword>
<dbReference type="InterPro" id="IPR006336">
    <property type="entry name" value="GCS2"/>
</dbReference>
<dbReference type="GO" id="GO:0006750">
    <property type="term" value="P:glutathione biosynthetic process"/>
    <property type="evidence" value="ECO:0007669"/>
    <property type="project" value="UniProtKB-UniRule"/>
</dbReference>